<name>A0A841ENU5_9BACT</name>
<gene>
    <name evidence="1" type="ORF">HNP25_004431</name>
</gene>
<evidence type="ECO:0000313" key="2">
    <source>
        <dbReference type="Proteomes" id="UP000524404"/>
    </source>
</evidence>
<dbReference type="EMBL" id="JACHKT010000067">
    <property type="protein sequence ID" value="MBB6005747.1"/>
    <property type="molecule type" value="Genomic_DNA"/>
</dbReference>
<sequence length="36" mass="3832">MSESYEHLKGFNADADLSLAFGLPSAFTNIKTGVLS</sequence>
<organism evidence="1 2">
    <name type="scientific">Arcicella rosea</name>
    <dbReference type="NCBI Taxonomy" id="502909"/>
    <lineage>
        <taxon>Bacteria</taxon>
        <taxon>Pseudomonadati</taxon>
        <taxon>Bacteroidota</taxon>
        <taxon>Cytophagia</taxon>
        <taxon>Cytophagales</taxon>
        <taxon>Flectobacillaceae</taxon>
        <taxon>Arcicella</taxon>
    </lineage>
</organism>
<dbReference type="Proteomes" id="UP000524404">
    <property type="component" value="Unassembled WGS sequence"/>
</dbReference>
<dbReference type="AlphaFoldDB" id="A0A841ENU5"/>
<protein>
    <submittedName>
        <fullName evidence="1">Uncharacterized protein</fullName>
    </submittedName>
</protein>
<evidence type="ECO:0000313" key="1">
    <source>
        <dbReference type="EMBL" id="MBB6005747.1"/>
    </source>
</evidence>
<keyword evidence="2" id="KW-1185">Reference proteome</keyword>
<accession>A0A841ENU5</accession>
<reference evidence="1 2" key="1">
    <citation type="submission" date="2020-08" db="EMBL/GenBank/DDBJ databases">
        <title>Functional genomics of gut bacteria from endangered species of beetles.</title>
        <authorList>
            <person name="Carlos-Shanley C."/>
        </authorList>
    </citation>
    <scope>NUCLEOTIDE SEQUENCE [LARGE SCALE GENOMIC DNA]</scope>
    <source>
        <strain evidence="1 2">S00070</strain>
    </source>
</reference>
<proteinExistence type="predicted"/>
<comment type="caution">
    <text evidence="1">The sequence shown here is derived from an EMBL/GenBank/DDBJ whole genome shotgun (WGS) entry which is preliminary data.</text>
</comment>